<dbReference type="SUPFAM" id="SSF49503">
    <property type="entry name" value="Cupredoxins"/>
    <property type="match status" value="1"/>
</dbReference>
<dbReference type="Proteomes" id="UP001341840">
    <property type="component" value="Unassembled WGS sequence"/>
</dbReference>
<keyword evidence="3" id="KW-1185">Reference proteome</keyword>
<dbReference type="InterPro" id="IPR041844">
    <property type="entry name" value="Plantacyanin"/>
</dbReference>
<evidence type="ECO:0000313" key="2">
    <source>
        <dbReference type="EMBL" id="MED6198250.1"/>
    </source>
</evidence>
<dbReference type="PROSITE" id="PS51485">
    <property type="entry name" value="PHYTOCYANIN"/>
    <property type="match status" value="1"/>
</dbReference>
<protein>
    <recommendedName>
        <fullName evidence="1">Phytocyanin domain-containing protein</fullName>
    </recommendedName>
</protein>
<name>A0ABU6XLU8_9FABA</name>
<dbReference type="PANTHER" id="PTHR33021:SF193">
    <property type="entry name" value="OS06G0218600 PROTEIN"/>
    <property type="match status" value="1"/>
</dbReference>
<reference evidence="2 3" key="1">
    <citation type="journal article" date="2023" name="Plants (Basel)">
        <title>Bridging the Gap: Combining Genomics and Transcriptomics Approaches to Understand Stylosanthes scabra, an Orphan Legume from the Brazilian Caatinga.</title>
        <authorList>
            <person name="Ferreira-Neto J.R.C."/>
            <person name="da Silva M.D."/>
            <person name="Binneck E."/>
            <person name="de Melo N.F."/>
            <person name="da Silva R.H."/>
            <person name="de Melo A.L.T.M."/>
            <person name="Pandolfi V."/>
            <person name="Bustamante F.O."/>
            <person name="Brasileiro-Vidal A.C."/>
            <person name="Benko-Iseppon A.M."/>
        </authorList>
    </citation>
    <scope>NUCLEOTIDE SEQUENCE [LARGE SCALE GENOMIC DNA]</scope>
    <source>
        <tissue evidence="2">Leaves</tissue>
    </source>
</reference>
<accession>A0ABU6XLU8</accession>
<sequence>MAYAATYRVGDEDGWTFSVQDWPNGKHFMAGDILVFNYGAEVHNVVEVNQWAYENCDDSKIRGRKHTTGNDHIQLVKGMNYFLCSHPDHCSKGGMRIAVNAA</sequence>
<dbReference type="InterPro" id="IPR008972">
    <property type="entry name" value="Cupredoxin"/>
</dbReference>
<dbReference type="PANTHER" id="PTHR33021">
    <property type="entry name" value="BLUE COPPER PROTEIN"/>
    <property type="match status" value="1"/>
</dbReference>
<feature type="domain" description="Phytocyanin" evidence="1">
    <location>
        <begin position="5"/>
        <end position="102"/>
    </location>
</feature>
<dbReference type="CDD" id="cd11013">
    <property type="entry name" value="Plantacyanin"/>
    <property type="match status" value="1"/>
</dbReference>
<dbReference type="InterPro" id="IPR039391">
    <property type="entry name" value="Phytocyanin-like"/>
</dbReference>
<dbReference type="InterPro" id="IPR003245">
    <property type="entry name" value="Phytocyanin_dom"/>
</dbReference>
<dbReference type="Pfam" id="PF02298">
    <property type="entry name" value="Cu_bind_like"/>
    <property type="match status" value="1"/>
</dbReference>
<proteinExistence type="predicted"/>
<evidence type="ECO:0000313" key="3">
    <source>
        <dbReference type="Proteomes" id="UP001341840"/>
    </source>
</evidence>
<organism evidence="2 3">
    <name type="scientific">Stylosanthes scabra</name>
    <dbReference type="NCBI Taxonomy" id="79078"/>
    <lineage>
        <taxon>Eukaryota</taxon>
        <taxon>Viridiplantae</taxon>
        <taxon>Streptophyta</taxon>
        <taxon>Embryophyta</taxon>
        <taxon>Tracheophyta</taxon>
        <taxon>Spermatophyta</taxon>
        <taxon>Magnoliopsida</taxon>
        <taxon>eudicotyledons</taxon>
        <taxon>Gunneridae</taxon>
        <taxon>Pentapetalae</taxon>
        <taxon>rosids</taxon>
        <taxon>fabids</taxon>
        <taxon>Fabales</taxon>
        <taxon>Fabaceae</taxon>
        <taxon>Papilionoideae</taxon>
        <taxon>50 kb inversion clade</taxon>
        <taxon>dalbergioids sensu lato</taxon>
        <taxon>Dalbergieae</taxon>
        <taxon>Pterocarpus clade</taxon>
        <taxon>Stylosanthes</taxon>
    </lineage>
</organism>
<dbReference type="Gene3D" id="2.60.40.420">
    <property type="entry name" value="Cupredoxins - blue copper proteins"/>
    <property type="match status" value="1"/>
</dbReference>
<gene>
    <name evidence="2" type="ORF">PIB30_064335</name>
</gene>
<dbReference type="EMBL" id="JASCZI010212074">
    <property type="protein sequence ID" value="MED6198250.1"/>
    <property type="molecule type" value="Genomic_DNA"/>
</dbReference>
<comment type="caution">
    <text evidence="2">The sequence shown here is derived from an EMBL/GenBank/DDBJ whole genome shotgun (WGS) entry which is preliminary data.</text>
</comment>
<evidence type="ECO:0000259" key="1">
    <source>
        <dbReference type="PROSITE" id="PS51485"/>
    </source>
</evidence>